<feature type="transmembrane region" description="Helical" evidence="1">
    <location>
        <begin position="122"/>
        <end position="140"/>
    </location>
</feature>
<sequence length="382" mass="45266">MNRRKRKILYLSMWQLEELEAWFNDMHLKGWKLVKLNRTFATFEETQPMDVQYRCEIYKTDDSYEKNRVDFYEQSGWEYVDSLIFVHIYREIVGANPVEIHSDPSIYSESINILKNDLVKRGLLILIATITMVFVYLHQLERNRVGIFLDDYFIFPLTGIITYLYILITMINGVFHTLRLLKKLRSGQMLNHQATYKRKLYLKILIDIVIFGSIISLLTYLFIQDNTNPEYTAIPNEQLPVVQISDILVDEEFEQISQGDYDNNYQIDSSITVPKQYELKQTVEISSGKFYFHDTQLYSGYYEARNEWLASGLVTAIKEEFDFIIPKHFDQVKDIGFDEAWIYENGSQHEIVARNGKTVYRVIYWGDIETDTLLKRTLPRMQ</sequence>
<dbReference type="InterPro" id="IPR021359">
    <property type="entry name" value="DUF2812"/>
</dbReference>
<dbReference type="STRING" id="930117.SAMN05216225_100356"/>
<keyword evidence="3" id="KW-1185">Reference proteome</keyword>
<name>A0A1M5DYP8_9BACI</name>
<keyword evidence="1" id="KW-1133">Transmembrane helix</keyword>
<keyword evidence="1" id="KW-0472">Membrane</keyword>
<dbReference type="Proteomes" id="UP000183988">
    <property type="component" value="Unassembled WGS sequence"/>
</dbReference>
<organism evidence="2 3">
    <name type="scientific">Ornithinibacillus halophilus</name>
    <dbReference type="NCBI Taxonomy" id="930117"/>
    <lineage>
        <taxon>Bacteria</taxon>
        <taxon>Bacillati</taxon>
        <taxon>Bacillota</taxon>
        <taxon>Bacilli</taxon>
        <taxon>Bacillales</taxon>
        <taxon>Bacillaceae</taxon>
        <taxon>Ornithinibacillus</taxon>
    </lineage>
</organism>
<feature type="transmembrane region" description="Helical" evidence="1">
    <location>
        <begin position="152"/>
        <end position="179"/>
    </location>
</feature>
<proteinExistence type="predicted"/>
<dbReference type="AlphaFoldDB" id="A0A1M5DYP8"/>
<keyword evidence="1" id="KW-0812">Transmembrane</keyword>
<reference evidence="2 3" key="1">
    <citation type="submission" date="2016-11" db="EMBL/GenBank/DDBJ databases">
        <authorList>
            <person name="Jaros S."/>
            <person name="Januszkiewicz K."/>
            <person name="Wedrychowicz H."/>
        </authorList>
    </citation>
    <scope>NUCLEOTIDE SEQUENCE [LARGE SCALE GENOMIC DNA]</scope>
    <source>
        <strain evidence="2 3">IBRC-M 10683</strain>
    </source>
</reference>
<evidence type="ECO:0000313" key="3">
    <source>
        <dbReference type="Proteomes" id="UP000183988"/>
    </source>
</evidence>
<feature type="transmembrane region" description="Helical" evidence="1">
    <location>
        <begin position="200"/>
        <end position="223"/>
    </location>
</feature>
<evidence type="ECO:0000313" key="2">
    <source>
        <dbReference type="EMBL" id="SHF72070.1"/>
    </source>
</evidence>
<dbReference type="Pfam" id="PF11193">
    <property type="entry name" value="DUF2812"/>
    <property type="match status" value="1"/>
</dbReference>
<evidence type="ECO:0000256" key="1">
    <source>
        <dbReference type="SAM" id="Phobius"/>
    </source>
</evidence>
<accession>A0A1M5DYP8</accession>
<dbReference type="EMBL" id="FQVW01000003">
    <property type="protein sequence ID" value="SHF72070.1"/>
    <property type="molecule type" value="Genomic_DNA"/>
</dbReference>
<dbReference type="RefSeq" id="WP_234982557.1">
    <property type="nucleotide sequence ID" value="NZ_FQVW01000003.1"/>
</dbReference>
<evidence type="ECO:0008006" key="4">
    <source>
        <dbReference type="Google" id="ProtNLM"/>
    </source>
</evidence>
<gene>
    <name evidence="2" type="ORF">SAMN05216225_100356</name>
</gene>
<protein>
    <recommendedName>
        <fullName evidence="4">DUF2812 domain-containing protein</fullName>
    </recommendedName>
</protein>